<reference evidence="1 2" key="1">
    <citation type="journal article" date="2023" name="Nucleic Acids Res.">
        <title>The hologenome of Daphnia magna reveals possible DNA methylation and microbiome-mediated evolution of the host genome.</title>
        <authorList>
            <person name="Chaturvedi A."/>
            <person name="Li X."/>
            <person name="Dhandapani V."/>
            <person name="Marshall H."/>
            <person name="Kissane S."/>
            <person name="Cuenca-Cambronero M."/>
            <person name="Asole G."/>
            <person name="Calvet F."/>
            <person name="Ruiz-Romero M."/>
            <person name="Marangio P."/>
            <person name="Guigo R."/>
            <person name="Rago D."/>
            <person name="Mirbahai L."/>
            <person name="Eastwood N."/>
            <person name="Colbourne J.K."/>
            <person name="Zhou J."/>
            <person name="Mallon E."/>
            <person name="Orsini L."/>
        </authorList>
    </citation>
    <scope>NUCLEOTIDE SEQUENCE [LARGE SCALE GENOMIC DNA]</scope>
    <source>
        <strain evidence="1">LRV0_1</strain>
    </source>
</reference>
<sequence>MLNCSPVDALLLYTANVGSTCREKLVKRTSVGSMANNRKIKIKKPKQDQIVELDEQDCNCMRSFDQ</sequence>
<dbReference type="Proteomes" id="UP001234178">
    <property type="component" value="Unassembled WGS sequence"/>
</dbReference>
<organism evidence="1 2">
    <name type="scientific">Daphnia magna</name>
    <dbReference type="NCBI Taxonomy" id="35525"/>
    <lineage>
        <taxon>Eukaryota</taxon>
        <taxon>Metazoa</taxon>
        <taxon>Ecdysozoa</taxon>
        <taxon>Arthropoda</taxon>
        <taxon>Crustacea</taxon>
        <taxon>Branchiopoda</taxon>
        <taxon>Diplostraca</taxon>
        <taxon>Cladocera</taxon>
        <taxon>Anomopoda</taxon>
        <taxon>Daphniidae</taxon>
        <taxon>Daphnia</taxon>
    </lineage>
</organism>
<name>A0ABQ9YPV5_9CRUS</name>
<keyword evidence="2" id="KW-1185">Reference proteome</keyword>
<dbReference type="EMBL" id="JAOYFB010000001">
    <property type="protein sequence ID" value="KAK4002657.1"/>
    <property type="molecule type" value="Genomic_DNA"/>
</dbReference>
<gene>
    <name evidence="1" type="ORF">OUZ56_004469</name>
</gene>
<comment type="caution">
    <text evidence="1">The sequence shown here is derived from an EMBL/GenBank/DDBJ whole genome shotgun (WGS) entry which is preliminary data.</text>
</comment>
<proteinExistence type="predicted"/>
<accession>A0ABQ9YPV5</accession>
<evidence type="ECO:0000313" key="2">
    <source>
        <dbReference type="Proteomes" id="UP001234178"/>
    </source>
</evidence>
<protein>
    <submittedName>
        <fullName evidence="1">Uncharacterized protein</fullName>
    </submittedName>
</protein>
<evidence type="ECO:0000313" key="1">
    <source>
        <dbReference type="EMBL" id="KAK4002657.1"/>
    </source>
</evidence>